<evidence type="ECO:0000313" key="5">
    <source>
        <dbReference type="EMBL" id="QPQ93730.1"/>
    </source>
</evidence>
<dbReference type="InterPro" id="IPR000182">
    <property type="entry name" value="GNAT_dom"/>
</dbReference>
<dbReference type="PROSITE" id="PS51186">
    <property type="entry name" value="GNAT"/>
    <property type="match status" value="1"/>
</dbReference>
<proteinExistence type="inferred from homology"/>
<evidence type="ECO:0000313" key="8">
    <source>
        <dbReference type="Proteomes" id="UP001056386"/>
    </source>
</evidence>
<dbReference type="EMBL" id="CP099587">
    <property type="protein sequence ID" value="USS44820.1"/>
    <property type="molecule type" value="Genomic_DNA"/>
</dbReference>
<keyword evidence="8" id="KW-1185">Reference proteome</keyword>
<evidence type="ECO:0000256" key="1">
    <source>
        <dbReference type="ARBA" id="ARBA00022679"/>
    </source>
</evidence>
<evidence type="ECO:0000259" key="4">
    <source>
        <dbReference type="PROSITE" id="PS51186"/>
    </source>
</evidence>
<evidence type="ECO:0000313" key="6">
    <source>
        <dbReference type="EMBL" id="USS44820.1"/>
    </source>
</evidence>
<dbReference type="InterPro" id="IPR051531">
    <property type="entry name" value="N-acetyltransferase"/>
</dbReference>
<accession>A0AAQ0BUK2</accession>
<dbReference type="PANTHER" id="PTHR43792:SF8">
    <property type="entry name" value="[RIBOSOMAL PROTEIN US5]-ALANINE N-ACETYLTRANSFERASE"/>
    <property type="match status" value="1"/>
</dbReference>
<dbReference type="PANTHER" id="PTHR43792">
    <property type="entry name" value="GNAT FAMILY, PUTATIVE (AFU_ORTHOLOGUE AFUA_3G00765)-RELATED-RELATED"/>
    <property type="match status" value="1"/>
</dbReference>
<reference evidence="6" key="2">
    <citation type="submission" date="2022-06" db="EMBL/GenBank/DDBJ databases">
        <title>Draft genome sequence of Burkholderia glumae strain GR20004 isolated from rice panicle showing bacterial panicle blight.</title>
        <authorList>
            <person name="Choi S.Y."/>
            <person name="Lee Y.H."/>
        </authorList>
    </citation>
    <scope>NUCLEOTIDE SEQUENCE</scope>
    <source>
        <strain evidence="6">GR20004</strain>
    </source>
</reference>
<reference evidence="5 7" key="1">
    <citation type="submission" date="2020-12" db="EMBL/GenBank/DDBJ databases">
        <title>FDA dAtabase for Regulatory Grade micrObial Sequences (FDA-ARGOS): Supporting development and validation of Infectious Disease Dx tests.</title>
        <authorList>
            <person name="Minogue T."/>
            <person name="Wolcott M."/>
            <person name="Wasieloski L."/>
            <person name="Aguilar W."/>
            <person name="Moore D."/>
            <person name="Jaissle J."/>
            <person name="Tallon L."/>
            <person name="Sadzewicz L."/>
            <person name="Zhao X."/>
            <person name="Boylan J."/>
            <person name="Ott S."/>
            <person name="Bowen H."/>
            <person name="Vavikolanu K."/>
            <person name="Mehta A."/>
            <person name="Aluvathingal J."/>
            <person name="Nadendla S."/>
            <person name="Yan Y."/>
            <person name="Sichtig H."/>
        </authorList>
    </citation>
    <scope>NUCLEOTIDE SEQUENCE [LARGE SCALE GENOMIC DNA]</scope>
    <source>
        <strain evidence="5 7">FDAARGOS_949</strain>
    </source>
</reference>
<keyword evidence="2 6" id="KW-0012">Acyltransferase</keyword>
<evidence type="ECO:0000313" key="7">
    <source>
        <dbReference type="Proteomes" id="UP000594892"/>
    </source>
</evidence>
<evidence type="ECO:0000256" key="2">
    <source>
        <dbReference type="ARBA" id="ARBA00023315"/>
    </source>
</evidence>
<dbReference type="SUPFAM" id="SSF55729">
    <property type="entry name" value="Acyl-CoA N-acyltransferases (Nat)"/>
    <property type="match status" value="1"/>
</dbReference>
<dbReference type="AlphaFoldDB" id="A0AAQ0BUK2"/>
<dbReference type="EC" id="2.3.1.-" evidence="6"/>
<dbReference type="Gene3D" id="3.40.630.30">
    <property type="match status" value="1"/>
</dbReference>
<comment type="similarity">
    <text evidence="3">Belongs to the acetyltransferase family. RimJ subfamily.</text>
</comment>
<dbReference type="Proteomes" id="UP000594892">
    <property type="component" value="Chromosome 2"/>
</dbReference>
<feature type="domain" description="N-acetyltransferase" evidence="4">
    <location>
        <begin position="31"/>
        <end position="187"/>
    </location>
</feature>
<protein>
    <submittedName>
        <fullName evidence="5">GNAT family N-acetyltransferase</fullName>
        <ecNumber evidence="6">2.3.1.-</ecNumber>
    </submittedName>
</protein>
<evidence type="ECO:0000256" key="3">
    <source>
        <dbReference type="ARBA" id="ARBA00038502"/>
    </source>
</evidence>
<dbReference type="InterPro" id="IPR016181">
    <property type="entry name" value="Acyl_CoA_acyltransferase"/>
</dbReference>
<dbReference type="GO" id="GO:0008999">
    <property type="term" value="F:protein-N-terminal-alanine acetyltransferase activity"/>
    <property type="evidence" value="ECO:0007669"/>
    <property type="project" value="TreeGrafter"/>
</dbReference>
<dbReference type="EMBL" id="CP065601">
    <property type="protein sequence ID" value="QPQ93730.1"/>
    <property type="molecule type" value="Genomic_DNA"/>
</dbReference>
<gene>
    <name evidence="5" type="ORF">I6H06_16050</name>
    <name evidence="6" type="ORF">NFI99_24695</name>
</gene>
<name>A0AAQ0BUK2_BURGL</name>
<dbReference type="GO" id="GO:0005737">
    <property type="term" value="C:cytoplasm"/>
    <property type="evidence" value="ECO:0007669"/>
    <property type="project" value="TreeGrafter"/>
</dbReference>
<sequence length="190" mass="20908">MDCASPPPAALPGTERLSLRHAARRDAPALLAYYLANRAHLEPWAPSRPESFYTLPSIETRLDAMATQAAAGQAVHLLLYEKAGDRLIGECSLTNIVRGPFQACHLGFSIASDREGRGLMRECLIEVIRYAFGPLGLHRLMANHRPENTRSARLLEALGFEREGIARAYLKIDGAWADHVLRSLINPADA</sequence>
<organism evidence="5 7">
    <name type="scientific">Burkholderia glumae</name>
    <name type="common">Pseudomonas glumae</name>
    <dbReference type="NCBI Taxonomy" id="337"/>
    <lineage>
        <taxon>Bacteria</taxon>
        <taxon>Pseudomonadati</taxon>
        <taxon>Pseudomonadota</taxon>
        <taxon>Betaproteobacteria</taxon>
        <taxon>Burkholderiales</taxon>
        <taxon>Burkholderiaceae</taxon>
        <taxon>Burkholderia</taxon>
    </lineage>
</organism>
<dbReference type="Proteomes" id="UP001056386">
    <property type="component" value="Chromosome 1"/>
</dbReference>
<dbReference type="RefSeq" id="WP_045678904.1">
    <property type="nucleotide sequence ID" value="NZ_CP021074.1"/>
</dbReference>
<dbReference type="Pfam" id="PF13302">
    <property type="entry name" value="Acetyltransf_3"/>
    <property type="match status" value="1"/>
</dbReference>
<dbReference type="GeneID" id="45697774"/>
<keyword evidence="1 6" id="KW-0808">Transferase</keyword>